<feature type="compositionally biased region" description="Basic residues" evidence="1">
    <location>
        <begin position="376"/>
        <end position="387"/>
    </location>
</feature>
<keyword evidence="2" id="KW-0732">Signal</keyword>
<evidence type="ECO:0000256" key="2">
    <source>
        <dbReference type="SAM" id="SignalP"/>
    </source>
</evidence>
<feature type="chain" id="PRO_5005189378" description="VWFA domain-containing protein" evidence="2">
    <location>
        <begin position="20"/>
        <end position="657"/>
    </location>
</feature>
<evidence type="ECO:0000256" key="1">
    <source>
        <dbReference type="SAM" id="MobiDB-lite"/>
    </source>
</evidence>
<feature type="region of interest" description="Disordered" evidence="1">
    <location>
        <begin position="369"/>
        <end position="388"/>
    </location>
</feature>
<feature type="region of interest" description="Disordered" evidence="1">
    <location>
        <begin position="632"/>
        <end position="657"/>
    </location>
</feature>
<reference evidence="3" key="1">
    <citation type="submission" date="2014-11" db="EMBL/GenBank/DDBJ databases">
        <authorList>
            <person name="Otto D Thomas"/>
            <person name="Naeem Raeece"/>
        </authorList>
    </citation>
    <scope>NUCLEOTIDE SEQUENCE</scope>
</reference>
<gene>
    <name evidence="3" type="ORF">Cvel_4019</name>
</gene>
<feature type="compositionally biased region" description="Basic and acidic residues" evidence="1">
    <location>
        <begin position="646"/>
        <end position="657"/>
    </location>
</feature>
<dbReference type="VEuPathDB" id="CryptoDB:Cvel_4019"/>
<dbReference type="AlphaFoldDB" id="A0A0G4G1E4"/>
<accession>A0A0G4G1E4</accession>
<protein>
    <recommendedName>
        <fullName evidence="4">VWFA domain-containing protein</fullName>
    </recommendedName>
</protein>
<organism evidence="3">
    <name type="scientific">Chromera velia CCMP2878</name>
    <dbReference type="NCBI Taxonomy" id="1169474"/>
    <lineage>
        <taxon>Eukaryota</taxon>
        <taxon>Sar</taxon>
        <taxon>Alveolata</taxon>
        <taxon>Colpodellida</taxon>
        <taxon>Chromeraceae</taxon>
        <taxon>Chromera</taxon>
    </lineage>
</organism>
<evidence type="ECO:0008006" key="4">
    <source>
        <dbReference type="Google" id="ProtNLM"/>
    </source>
</evidence>
<sequence length="657" mass="69861">MRVLACVLAICLAFCSAHAARPKKGASVAAPPPSTSDPLLYYVGSPGSSLASEKLVPKGRAKVAELTGKGKVKVDSRAGDGCVVVPHDFTSPSAAASVLALAYVGAAADCLVVEVSSSAVKTGDARFVPSLGALQKVFAEVQRREASGEKAPSPASLFLVVTDDESDPEDRDAMTSYLSSTVESLWQELQKSSTSTSSLPSRFKVQVKFLPVSGDHSADSQASSLKESVLASLRALGKGSTALSRLGAWVASSGSGEAKEGRTSVQSVSVGDQLKSLSLVSLQQTAAAVGTDKAVRALSERVQRSADLGGDKESAFFVCEKAKQRIVARARTEIENTFTFAPDVKFARDTASLVGRSVAEFDDETKGLLSGGATKSQKKKKKSKPTKGNKAAIEDAVATVRAELLDDIIGELLPRFESLTERIEATALDKMRQFAAGSPGAPPPDVRQLAGLMYQLVRSFDAAVGSLMPRKENILLFSSTGPQGQKGEGEEDPAEMKFRSAGVQALRSSLGLSSWEEAVKFRRTELIGAMREILEELALQMKVQSGGLNTGRKPVKVDFHYLSPNAFGLSDYSRYLTLNADETVALEPTGGGRVGMGRADVMISGADGKNSLVREAQIMYGKDAKMDKELKFLEPQAGGKEKKKKKENENEKGRRRR</sequence>
<dbReference type="EMBL" id="CDMZ01000795">
    <property type="protein sequence ID" value="CEM21664.1"/>
    <property type="molecule type" value="Genomic_DNA"/>
</dbReference>
<name>A0A0G4G1E4_9ALVE</name>
<proteinExistence type="predicted"/>
<feature type="signal peptide" evidence="2">
    <location>
        <begin position="1"/>
        <end position="19"/>
    </location>
</feature>
<evidence type="ECO:0000313" key="3">
    <source>
        <dbReference type="EMBL" id="CEM21664.1"/>
    </source>
</evidence>